<organism evidence="2">
    <name type="scientific">uncultured Gemmatimonadaceae bacterium</name>
    <dbReference type="NCBI Taxonomy" id="246130"/>
    <lineage>
        <taxon>Bacteria</taxon>
        <taxon>Pseudomonadati</taxon>
        <taxon>Gemmatimonadota</taxon>
        <taxon>Gemmatimonadia</taxon>
        <taxon>Gemmatimonadales</taxon>
        <taxon>Gemmatimonadaceae</taxon>
        <taxon>environmental samples</taxon>
    </lineage>
</organism>
<protein>
    <submittedName>
        <fullName evidence="2">Transcriptional regulator, AraC family</fullName>
    </submittedName>
</protein>
<accession>A0A6J4LRN0</accession>
<feature type="region of interest" description="Disordered" evidence="1">
    <location>
        <begin position="1"/>
        <end position="181"/>
    </location>
</feature>
<evidence type="ECO:0000313" key="2">
    <source>
        <dbReference type="EMBL" id="CAA9339932.1"/>
    </source>
</evidence>
<reference evidence="2" key="1">
    <citation type="submission" date="2020-02" db="EMBL/GenBank/DDBJ databases">
        <authorList>
            <person name="Meier V. D."/>
        </authorList>
    </citation>
    <scope>NUCLEOTIDE SEQUENCE</scope>
    <source>
        <strain evidence="2">AVDCRST_MAG40</strain>
    </source>
</reference>
<dbReference type="AlphaFoldDB" id="A0A6J4LRN0"/>
<feature type="compositionally biased region" description="Basic residues" evidence="1">
    <location>
        <begin position="120"/>
        <end position="130"/>
    </location>
</feature>
<feature type="non-terminal residue" evidence="2">
    <location>
        <position position="1"/>
    </location>
</feature>
<evidence type="ECO:0000256" key="1">
    <source>
        <dbReference type="SAM" id="MobiDB-lite"/>
    </source>
</evidence>
<feature type="compositionally biased region" description="Basic residues" evidence="1">
    <location>
        <begin position="148"/>
        <end position="162"/>
    </location>
</feature>
<proteinExistence type="predicted"/>
<sequence>GATCSRRRTPTCAWSASRCGSRTGGLHVGGRDGRDRSGACPGGGGRRGRGRVGGRPQARPLPAAPRGPGAVQPHAPGAGGGGAAPARAPGVGPGAPGRRAHRPGPRAAGRDEPAALRAGVHTRGRLHARALRSAGACGGRTPPAGGHGVRRRARGRGVRVRQRRGDAAGLPRPRGGRPPAVPAALRHARYVGARREGLRRV</sequence>
<name>A0A6J4LRN0_9BACT</name>
<feature type="compositionally biased region" description="Low complexity" evidence="1">
    <location>
        <begin position="54"/>
        <end position="76"/>
    </location>
</feature>
<feature type="non-terminal residue" evidence="2">
    <location>
        <position position="201"/>
    </location>
</feature>
<dbReference type="EMBL" id="CADCTX010000678">
    <property type="protein sequence ID" value="CAA9339932.1"/>
    <property type="molecule type" value="Genomic_DNA"/>
</dbReference>
<gene>
    <name evidence="2" type="ORF">AVDCRST_MAG40-2334</name>
</gene>